<dbReference type="PANTHER" id="PTHR21661">
    <property type="entry name" value="EPOXIDE HYDROLASE 1-RELATED"/>
    <property type="match status" value="1"/>
</dbReference>
<evidence type="ECO:0008006" key="9">
    <source>
        <dbReference type="Google" id="ProtNLM"/>
    </source>
</evidence>
<protein>
    <recommendedName>
        <fullName evidence="9">Epoxide hydrolase N-terminal domain-containing protein</fullName>
    </recommendedName>
</protein>
<gene>
    <name evidence="7" type="ORF">BP5553_05021</name>
</gene>
<dbReference type="PRINTS" id="PR00412">
    <property type="entry name" value="EPOXHYDRLASE"/>
</dbReference>
<dbReference type="Pfam" id="PF06441">
    <property type="entry name" value="EHN"/>
    <property type="match status" value="1"/>
</dbReference>
<evidence type="ECO:0000256" key="2">
    <source>
        <dbReference type="ARBA" id="ARBA00022797"/>
    </source>
</evidence>
<dbReference type="Pfam" id="PF00561">
    <property type="entry name" value="Abhydrolase_1"/>
    <property type="match status" value="1"/>
</dbReference>
<dbReference type="InterPro" id="IPR000639">
    <property type="entry name" value="Epox_hydrolase-like"/>
</dbReference>
<sequence length="381" mass="42606">MSLPTPTSKPTPTPFKISISDTLLSFINDRVRTARIPGGVDLPPGKEWARGVPPSVMHHLQEYWTTKYDWRAVEARINSRLKMFTLPIEEEGEEFMMHFVDKIIDSLVCPSDPNQQAYHVVAPSLPGFAFSSASSSPEFSVVNMASINNKLMHALGYSKYIAQGGDWGSMTSRAMGIAYPESCVAVHVNMLGTNPPSWWASPVAFVRFMLWAAWTSNQEGGKLNRMMWWGREELVDSPLGMLAWLRDKMEPIVDDDFTWQDEDVITWAMMYIIPGSSGQADIYTNTKGEKSKTALPAASAKLSSDVDFGASLFPKDTFNIPYFWASSEVAKNIVFWREHSRGGHFAAVEKPVELVNDIREFTGLIKKDRVLGLRAAGKLKV</sequence>
<evidence type="ECO:0000313" key="8">
    <source>
        <dbReference type="Proteomes" id="UP000254866"/>
    </source>
</evidence>
<keyword evidence="8" id="KW-1185">Reference proteome</keyword>
<evidence type="ECO:0000259" key="5">
    <source>
        <dbReference type="Pfam" id="PF00561"/>
    </source>
</evidence>
<dbReference type="PANTHER" id="PTHR21661:SF35">
    <property type="entry name" value="EPOXIDE HYDROLASE"/>
    <property type="match status" value="1"/>
</dbReference>
<comment type="caution">
    <text evidence="7">The sequence shown here is derived from an EMBL/GenBank/DDBJ whole genome shotgun (WGS) entry which is preliminary data.</text>
</comment>
<feature type="active site" description="Proton donor" evidence="4">
    <location>
        <position position="283"/>
    </location>
</feature>
<name>A0A370TPZ5_9HELO</name>
<evidence type="ECO:0000259" key="6">
    <source>
        <dbReference type="Pfam" id="PF06441"/>
    </source>
</evidence>
<dbReference type="GeneID" id="43597870"/>
<dbReference type="InterPro" id="IPR010497">
    <property type="entry name" value="Epoxide_hydro_N"/>
</dbReference>
<evidence type="ECO:0000256" key="4">
    <source>
        <dbReference type="PIRSR" id="PIRSR001112-1"/>
    </source>
</evidence>
<feature type="domain" description="AB hydrolase-1" evidence="5">
    <location>
        <begin position="115"/>
        <end position="198"/>
    </location>
</feature>
<keyword evidence="2" id="KW-0058">Aromatic hydrocarbons catabolism</keyword>
<accession>A0A370TPZ5</accession>
<feature type="domain" description="Epoxide hydrolase N-terminal" evidence="6">
    <location>
        <begin position="13"/>
        <end position="102"/>
    </location>
</feature>
<feature type="active site" description="Proton acceptor" evidence="4">
    <location>
        <position position="344"/>
    </location>
</feature>
<dbReference type="RefSeq" id="XP_031870244.1">
    <property type="nucleotide sequence ID" value="XM_032013644.1"/>
</dbReference>
<proteinExistence type="inferred from homology"/>
<dbReference type="InterPro" id="IPR029058">
    <property type="entry name" value="AB_hydrolase_fold"/>
</dbReference>
<dbReference type="STRING" id="2656787.A0A370TPZ5"/>
<dbReference type="SUPFAM" id="SSF53474">
    <property type="entry name" value="alpha/beta-Hydrolases"/>
    <property type="match status" value="1"/>
</dbReference>
<dbReference type="InterPro" id="IPR000073">
    <property type="entry name" value="AB_hydrolase_1"/>
</dbReference>
<feature type="active site" description="Nucleophile" evidence="4">
    <location>
        <position position="166"/>
    </location>
</feature>
<organism evidence="7 8">
    <name type="scientific">Venustampulla echinocandica</name>
    <dbReference type="NCBI Taxonomy" id="2656787"/>
    <lineage>
        <taxon>Eukaryota</taxon>
        <taxon>Fungi</taxon>
        <taxon>Dikarya</taxon>
        <taxon>Ascomycota</taxon>
        <taxon>Pezizomycotina</taxon>
        <taxon>Leotiomycetes</taxon>
        <taxon>Helotiales</taxon>
        <taxon>Pleuroascaceae</taxon>
        <taxon>Venustampulla</taxon>
    </lineage>
</organism>
<keyword evidence="3" id="KW-0378">Hydrolase</keyword>
<evidence type="ECO:0000256" key="1">
    <source>
        <dbReference type="ARBA" id="ARBA00010088"/>
    </source>
</evidence>
<comment type="similarity">
    <text evidence="1">Belongs to the peptidase S33 family.</text>
</comment>
<dbReference type="AlphaFoldDB" id="A0A370TPZ5"/>
<dbReference type="Proteomes" id="UP000254866">
    <property type="component" value="Unassembled WGS sequence"/>
</dbReference>
<dbReference type="GO" id="GO:0004301">
    <property type="term" value="F:epoxide hydrolase activity"/>
    <property type="evidence" value="ECO:0007669"/>
    <property type="project" value="TreeGrafter"/>
</dbReference>
<dbReference type="PIRSF" id="PIRSF001112">
    <property type="entry name" value="Epoxide_hydrolase"/>
    <property type="match status" value="1"/>
</dbReference>
<dbReference type="GO" id="GO:0097176">
    <property type="term" value="P:epoxide metabolic process"/>
    <property type="evidence" value="ECO:0007669"/>
    <property type="project" value="TreeGrafter"/>
</dbReference>
<reference evidence="7 8" key="1">
    <citation type="journal article" date="2018" name="IMA Fungus">
        <title>IMA Genome-F 9: Draft genome sequence of Annulohypoxylon stygium, Aspergillus mulundensis, Berkeleyomyces basicola (syn. Thielaviopsis basicola), Ceratocystis smalleyi, two Cercospora beticola strains, Coleophoma cylindrospora, Fusarium fracticaudum, Phialophora cf. hyalina, and Morchella septimelata.</title>
        <authorList>
            <person name="Wingfield B.D."/>
            <person name="Bills G.F."/>
            <person name="Dong Y."/>
            <person name="Huang W."/>
            <person name="Nel W.J."/>
            <person name="Swalarsk-Parry B.S."/>
            <person name="Vaghefi N."/>
            <person name="Wilken P.M."/>
            <person name="An Z."/>
            <person name="de Beer Z.W."/>
            <person name="De Vos L."/>
            <person name="Chen L."/>
            <person name="Duong T.A."/>
            <person name="Gao Y."/>
            <person name="Hammerbacher A."/>
            <person name="Kikkert J.R."/>
            <person name="Li Y."/>
            <person name="Li H."/>
            <person name="Li K."/>
            <person name="Li Q."/>
            <person name="Liu X."/>
            <person name="Ma X."/>
            <person name="Naidoo K."/>
            <person name="Pethybridge S.J."/>
            <person name="Sun J."/>
            <person name="Steenkamp E.T."/>
            <person name="van der Nest M.A."/>
            <person name="van Wyk S."/>
            <person name="Wingfield M.J."/>
            <person name="Xiong C."/>
            <person name="Yue Q."/>
            <person name="Zhang X."/>
        </authorList>
    </citation>
    <scope>NUCLEOTIDE SEQUENCE [LARGE SCALE GENOMIC DNA]</scope>
    <source>
        <strain evidence="7 8">BP 5553</strain>
    </source>
</reference>
<evidence type="ECO:0000313" key="7">
    <source>
        <dbReference type="EMBL" id="RDL37588.1"/>
    </source>
</evidence>
<evidence type="ECO:0000256" key="3">
    <source>
        <dbReference type="ARBA" id="ARBA00022801"/>
    </source>
</evidence>
<dbReference type="EMBL" id="NPIC01000003">
    <property type="protein sequence ID" value="RDL37588.1"/>
    <property type="molecule type" value="Genomic_DNA"/>
</dbReference>
<dbReference type="OrthoDB" id="7130006at2759"/>
<dbReference type="InterPro" id="IPR016292">
    <property type="entry name" value="Epoxide_hydrolase"/>
</dbReference>
<dbReference type="Gene3D" id="3.40.50.1820">
    <property type="entry name" value="alpha/beta hydrolase"/>
    <property type="match status" value="1"/>
</dbReference>